<feature type="region of interest" description="Disordered" evidence="1">
    <location>
        <begin position="969"/>
        <end position="993"/>
    </location>
</feature>
<dbReference type="RefSeq" id="WP_406699110.1">
    <property type="nucleotide sequence ID" value="NZ_CP155447.1"/>
</dbReference>
<feature type="transmembrane region" description="Helical" evidence="2">
    <location>
        <begin position="454"/>
        <end position="472"/>
    </location>
</feature>
<feature type="transmembrane region" description="Helical" evidence="2">
    <location>
        <begin position="220"/>
        <end position="240"/>
    </location>
</feature>
<sequence length="993" mass="107529">MRRIPFSWFGFGCALVLLAAADRAALFQGEQFAFRDAAHYYSPLDQRVAQEWNAGRWPLWDPWQNGGQPLLGSPTAAVFYPGKLLYLTFSASWAPRLYVVAHTVLAWLGMYRLARALGVSPVGAGLAGLSYGFGTPVLLLYSNPIYLVGAAWLPFGLCAVDGIVRQGRPWAWLELAVVLSLQVLGGDPQAAYLTVLSGLGYLALTSWRERLRLFLGGGRGLLLASALVGFWIVATLVGAWSRRSIGGWINPIWIPAAAAWAGGVGWWLWTWRIARADRSAAGESSDRGPSRLLQLAGAAGLALLVSAVQIVPTAEFTAASNRTGESSALAFTKFSVEPWRLVECLWPSVFGLWLPENQSWIQAIPPHNDRQLWHHSLYVGGLTLLLGLGAVGLRRGPPWRAWLTAIVVVGLAAGFGRFASPLWWVRAIPGAGAMLGAHDPLYSMPRIDGFVDDGYGSVSTLLAAAFPGYGFFRYPSKLFTFSAAAWAVLAGVGWDEATAGRDRRLTRRCVVALALSVGALALALLFRHQAVAVLTGRIPGNALSGPADPRGAWIETQRALAHAAVVLALGLVLARWGPRRPRLAGALALLVTTADLGAANGRLVWTAPNTIFDATPEVAARIAAAERSQPAAGPFRIHRLPLWHPERFLAASSPDRLSELTAWERGTLQGLYGLPLGLERTVHAGVLELDDHLLNFHPRLLPAHGAAVKALGVTPDHPVLVAPRRSFDLWGTRYFIMPVKQDGWNTEARGYASFVPNTELIAPAAAALAKTPGGRSGWAKRQDWQLLRNNDAYPRAWIVHHARIVAPATDPDSRTRLVDEIAYANDFFWSEPGRRVADPRTMAWIETNDRKALQGVLGPKPPGSTESVTVTRDEPLRVELDARLTSPGLVILAATHYPGWRLTIDGRAAPILRANRTMRGAAVATGRHKLVFVYDPWSFRIGLAASAVGLALLPALATIQVVRRRNFRSQTGTPEADAPAPALAPAEDADPRR</sequence>
<dbReference type="InterPro" id="IPR018580">
    <property type="entry name" value="Uncharacterised_YfhO"/>
</dbReference>
<feature type="transmembrane region" description="Helical" evidence="2">
    <location>
        <begin position="84"/>
        <end position="109"/>
    </location>
</feature>
<feature type="compositionally biased region" description="Low complexity" evidence="1">
    <location>
        <begin position="974"/>
        <end position="986"/>
    </location>
</feature>
<name>A0AAU7CLI6_9BACT</name>
<keyword evidence="2" id="KW-0472">Membrane</keyword>
<feature type="transmembrane region" description="Helical" evidence="2">
    <location>
        <begin position="292"/>
        <end position="311"/>
    </location>
</feature>
<gene>
    <name evidence="4" type="ORF">V5E97_09540</name>
</gene>
<dbReference type="PANTHER" id="PTHR38454">
    <property type="entry name" value="INTEGRAL MEMBRANE PROTEIN-RELATED"/>
    <property type="match status" value="1"/>
</dbReference>
<reference evidence="4" key="1">
    <citation type="submission" date="2024-05" db="EMBL/GenBank/DDBJ databases">
        <title>Planctomycetes of the genus Singulisphaera possess chitinolytic capabilities.</title>
        <authorList>
            <person name="Ivanova A."/>
        </authorList>
    </citation>
    <scope>NUCLEOTIDE SEQUENCE</scope>
    <source>
        <strain evidence="4">Ch08T</strain>
    </source>
</reference>
<keyword evidence="2" id="KW-0812">Transmembrane</keyword>
<dbReference type="AlphaFoldDB" id="A0AAU7CLI6"/>
<evidence type="ECO:0000256" key="2">
    <source>
        <dbReference type="SAM" id="Phobius"/>
    </source>
</evidence>
<feature type="transmembrane region" description="Helical" evidence="2">
    <location>
        <begin position="191"/>
        <end position="208"/>
    </location>
</feature>
<proteinExistence type="predicted"/>
<evidence type="ECO:0008006" key="5">
    <source>
        <dbReference type="Google" id="ProtNLM"/>
    </source>
</evidence>
<dbReference type="PANTHER" id="PTHR38454:SF1">
    <property type="entry name" value="INTEGRAL MEMBRANE PROTEIN"/>
    <property type="match status" value="1"/>
</dbReference>
<dbReference type="EMBL" id="CP155447">
    <property type="protein sequence ID" value="XBH06259.1"/>
    <property type="molecule type" value="Genomic_DNA"/>
</dbReference>
<feature type="transmembrane region" description="Helical" evidence="2">
    <location>
        <begin position="375"/>
        <end position="393"/>
    </location>
</feature>
<feature type="signal peptide" evidence="3">
    <location>
        <begin position="1"/>
        <end position="19"/>
    </location>
</feature>
<feature type="chain" id="PRO_5043627261" description="YfhO family protein" evidence="3">
    <location>
        <begin position="20"/>
        <end position="993"/>
    </location>
</feature>
<feature type="transmembrane region" description="Helical" evidence="2">
    <location>
        <begin position="400"/>
        <end position="418"/>
    </location>
</feature>
<evidence type="ECO:0000256" key="3">
    <source>
        <dbReference type="SAM" id="SignalP"/>
    </source>
</evidence>
<keyword evidence="3" id="KW-0732">Signal</keyword>
<feature type="transmembrane region" description="Helical" evidence="2">
    <location>
        <begin position="509"/>
        <end position="526"/>
    </location>
</feature>
<accession>A0AAU7CLI6</accession>
<protein>
    <recommendedName>
        <fullName evidence="5">YfhO family protein</fullName>
    </recommendedName>
</protein>
<keyword evidence="2" id="KW-1133">Transmembrane helix</keyword>
<evidence type="ECO:0000313" key="4">
    <source>
        <dbReference type="EMBL" id="XBH06259.1"/>
    </source>
</evidence>
<evidence type="ECO:0000256" key="1">
    <source>
        <dbReference type="SAM" id="MobiDB-lite"/>
    </source>
</evidence>
<feature type="transmembrane region" description="Helical" evidence="2">
    <location>
        <begin position="116"/>
        <end position="133"/>
    </location>
</feature>
<organism evidence="4">
    <name type="scientific">Singulisphaera sp. Ch08</name>
    <dbReference type="NCBI Taxonomy" id="3120278"/>
    <lineage>
        <taxon>Bacteria</taxon>
        <taxon>Pseudomonadati</taxon>
        <taxon>Planctomycetota</taxon>
        <taxon>Planctomycetia</taxon>
        <taxon>Isosphaerales</taxon>
        <taxon>Isosphaeraceae</taxon>
        <taxon>Singulisphaera</taxon>
    </lineage>
</organism>
<feature type="transmembrane region" description="Helical" evidence="2">
    <location>
        <begin position="937"/>
        <end position="959"/>
    </location>
</feature>
<feature type="transmembrane region" description="Helical" evidence="2">
    <location>
        <begin position="252"/>
        <end position="271"/>
    </location>
</feature>